<feature type="transmembrane region" description="Helical" evidence="1">
    <location>
        <begin position="161"/>
        <end position="185"/>
    </location>
</feature>
<accession>A0A9W8TGD6</accession>
<dbReference type="EMBL" id="JANKHO010000023">
    <property type="protein sequence ID" value="KAJ3517322.1"/>
    <property type="molecule type" value="Genomic_DNA"/>
</dbReference>
<dbReference type="Pfam" id="PF20152">
    <property type="entry name" value="DUF6534"/>
    <property type="match status" value="1"/>
</dbReference>
<proteinExistence type="predicted"/>
<protein>
    <recommendedName>
        <fullName evidence="2">DUF6534 domain-containing protein</fullName>
    </recommendedName>
</protein>
<keyword evidence="1" id="KW-0812">Transmembrane</keyword>
<keyword evidence="1" id="KW-1133">Transmembrane helix</keyword>
<dbReference type="OrthoDB" id="2535105at2759"/>
<feature type="transmembrane region" description="Helical" evidence="1">
    <location>
        <begin position="123"/>
        <end position="149"/>
    </location>
</feature>
<dbReference type="Proteomes" id="UP001148786">
    <property type="component" value="Unassembled WGS sequence"/>
</dbReference>
<dbReference type="PANTHER" id="PTHR40465">
    <property type="entry name" value="CHROMOSOME 1, WHOLE GENOME SHOTGUN SEQUENCE"/>
    <property type="match status" value="1"/>
</dbReference>
<evidence type="ECO:0000313" key="3">
    <source>
        <dbReference type="EMBL" id="KAJ3517322.1"/>
    </source>
</evidence>
<dbReference type="PANTHER" id="PTHR40465:SF1">
    <property type="entry name" value="DUF6534 DOMAIN-CONTAINING PROTEIN"/>
    <property type="match status" value="1"/>
</dbReference>
<evidence type="ECO:0000313" key="4">
    <source>
        <dbReference type="Proteomes" id="UP001148786"/>
    </source>
</evidence>
<sequence>METLNATLGAVFLGILAAAILYGITSAQTFIYFNSARSREDTCILRSLVSFLWIIDTVHMALTVHGIYFYLVTNYGNFDTVSSPPWSVPAQGFATGISDFIVRCFFARRIALLYNNKNYFSRALPVVITTLAVIILLLGCAFATSAYILKTFEGLKKAETLFYTSLAGAVALDMAVAASLCAFLIRSRTGVKRTDSMLSFLIAFTINTGFETFTFMAALWAGTLICAFRVTYKYLCPLVFNNIRPVA</sequence>
<name>A0A9W8TGD6_9AGAR</name>
<feature type="transmembrane region" description="Helical" evidence="1">
    <location>
        <begin position="6"/>
        <end position="33"/>
    </location>
</feature>
<reference evidence="3" key="1">
    <citation type="submission" date="2022-07" db="EMBL/GenBank/DDBJ databases">
        <title>Genome Sequence of Agrocybe chaxingu.</title>
        <authorList>
            <person name="Buettner E."/>
        </authorList>
    </citation>
    <scope>NUCLEOTIDE SEQUENCE</scope>
    <source>
        <strain evidence="3">MP-N11</strain>
    </source>
</reference>
<gene>
    <name evidence="3" type="ORF">NLJ89_g589</name>
</gene>
<comment type="caution">
    <text evidence="3">The sequence shown here is derived from an EMBL/GenBank/DDBJ whole genome shotgun (WGS) entry which is preliminary data.</text>
</comment>
<dbReference type="InterPro" id="IPR045339">
    <property type="entry name" value="DUF6534"/>
</dbReference>
<dbReference type="AlphaFoldDB" id="A0A9W8TGD6"/>
<feature type="transmembrane region" description="Helical" evidence="1">
    <location>
        <begin position="45"/>
        <end position="71"/>
    </location>
</feature>
<keyword evidence="1" id="KW-0472">Membrane</keyword>
<evidence type="ECO:0000259" key="2">
    <source>
        <dbReference type="Pfam" id="PF20152"/>
    </source>
</evidence>
<evidence type="ECO:0000256" key="1">
    <source>
        <dbReference type="SAM" id="Phobius"/>
    </source>
</evidence>
<feature type="domain" description="DUF6534" evidence="2">
    <location>
        <begin position="169"/>
        <end position="228"/>
    </location>
</feature>
<keyword evidence="4" id="KW-1185">Reference proteome</keyword>
<feature type="transmembrane region" description="Helical" evidence="1">
    <location>
        <begin position="91"/>
        <end position="111"/>
    </location>
</feature>
<feature type="transmembrane region" description="Helical" evidence="1">
    <location>
        <begin position="197"/>
        <end position="221"/>
    </location>
</feature>
<organism evidence="3 4">
    <name type="scientific">Agrocybe chaxingu</name>
    <dbReference type="NCBI Taxonomy" id="84603"/>
    <lineage>
        <taxon>Eukaryota</taxon>
        <taxon>Fungi</taxon>
        <taxon>Dikarya</taxon>
        <taxon>Basidiomycota</taxon>
        <taxon>Agaricomycotina</taxon>
        <taxon>Agaricomycetes</taxon>
        <taxon>Agaricomycetidae</taxon>
        <taxon>Agaricales</taxon>
        <taxon>Agaricineae</taxon>
        <taxon>Strophariaceae</taxon>
        <taxon>Agrocybe</taxon>
    </lineage>
</organism>